<reference evidence="1 2" key="1">
    <citation type="submission" date="2023-09" db="EMBL/GenBank/DDBJ databases">
        <title>Whole genome shotgun sequencing (WGS) of Bosea sp. ZW T0_25, isolated from stored onions (Allium cepa).</title>
        <authorList>
            <person name="Stoll D.A."/>
            <person name="Huch M."/>
        </authorList>
    </citation>
    <scope>NUCLEOTIDE SEQUENCE [LARGE SCALE GENOMIC DNA]</scope>
    <source>
        <strain evidence="1 2">ZW T0_25</strain>
    </source>
</reference>
<sequence>MHAIVRTYSGKGAKELFDLLEKRKADVEKLMRTVTGFSNYALIRTADGGVSVTVCKDKAGTDESLKKAKEWIKEHAANTGVGAPTVLEGAVLLHVK</sequence>
<keyword evidence="2" id="KW-1185">Reference proteome</keyword>
<name>A0ABU3S3K5_9HYPH</name>
<evidence type="ECO:0000313" key="1">
    <source>
        <dbReference type="EMBL" id="MDU0338997.1"/>
    </source>
</evidence>
<accession>A0ABU3S3K5</accession>
<dbReference type="RefSeq" id="WP_316016910.1">
    <property type="nucleotide sequence ID" value="NZ_JAWDID010000003.1"/>
</dbReference>
<protein>
    <submittedName>
        <fullName evidence="1">Uncharacterized protein</fullName>
    </submittedName>
</protein>
<organism evidence="1 2">
    <name type="scientific">Bosea rubneri</name>
    <dbReference type="NCBI Taxonomy" id="3075434"/>
    <lineage>
        <taxon>Bacteria</taxon>
        <taxon>Pseudomonadati</taxon>
        <taxon>Pseudomonadota</taxon>
        <taxon>Alphaproteobacteria</taxon>
        <taxon>Hyphomicrobiales</taxon>
        <taxon>Boseaceae</taxon>
        <taxon>Bosea</taxon>
    </lineage>
</organism>
<dbReference type="Proteomes" id="UP001254257">
    <property type="component" value="Unassembled WGS sequence"/>
</dbReference>
<comment type="caution">
    <text evidence="1">The sequence shown here is derived from an EMBL/GenBank/DDBJ whole genome shotgun (WGS) entry which is preliminary data.</text>
</comment>
<dbReference type="EMBL" id="JAWDID010000003">
    <property type="protein sequence ID" value="MDU0338997.1"/>
    <property type="molecule type" value="Genomic_DNA"/>
</dbReference>
<evidence type="ECO:0000313" key="2">
    <source>
        <dbReference type="Proteomes" id="UP001254257"/>
    </source>
</evidence>
<gene>
    <name evidence="1" type="ORF">RKE40_03860</name>
</gene>
<proteinExistence type="predicted"/>